<dbReference type="AlphaFoldDB" id="A0A6L9SRN3"/>
<evidence type="ECO:0000313" key="3">
    <source>
        <dbReference type="EMBL" id="NEG55154.1"/>
    </source>
</evidence>
<evidence type="ECO:0000256" key="2">
    <source>
        <dbReference type="SAM" id="SignalP"/>
    </source>
</evidence>
<keyword evidence="1" id="KW-0812">Transmembrane</keyword>
<accession>A0A6L9SRN3</accession>
<dbReference type="EMBL" id="WHZV01000003">
    <property type="protein sequence ID" value="NEG55154.1"/>
    <property type="molecule type" value="Genomic_DNA"/>
</dbReference>
<feature type="transmembrane region" description="Helical" evidence="1">
    <location>
        <begin position="131"/>
        <end position="151"/>
    </location>
</feature>
<keyword evidence="1" id="KW-1133">Transmembrane helix</keyword>
<keyword evidence="2" id="KW-0732">Signal</keyword>
<protein>
    <recommendedName>
        <fullName evidence="5">Sortase</fullName>
    </recommendedName>
</protein>
<reference evidence="3 4" key="1">
    <citation type="submission" date="2019-10" db="EMBL/GenBank/DDBJ databases">
        <title>Bifidobacterium from non-human primates.</title>
        <authorList>
            <person name="Modesto M."/>
        </authorList>
    </citation>
    <scope>NUCLEOTIDE SEQUENCE [LARGE SCALE GENOMIC DNA]</scope>
    <source>
        <strain evidence="3 4">SMA15</strain>
    </source>
</reference>
<sequence>MMKKIMAVLATVAAVLGFGFATSTAMADDYGQTGTVTSSSVAVTLNGFTEGEDVVVTSDKGTSIEQVAQLTVKAKTGGVVNVKVNGVPCNTTVTVKGVGQTSGHVATATATTAACNADGSAATTANTGASVAPYAVAVVLLAAAGIALFAVRKTSAR</sequence>
<organism evidence="3 4">
    <name type="scientific">Bifidobacterium platyrrhinorum</name>
    <dbReference type="NCBI Taxonomy" id="2661628"/>
    <lineage>
        <taxon>Bacteria</taxon>
        <taxon>Bacillati</taxon>
        <taxon>Actinomycetota</taxon>
        <taxon>Actinomycetes</taxon>
        <taxon>Bifidobacteriales</taxon>
        <taxon>Bifidobacteriaceae</taxon>
        <taxon>Bifidobacterium</taxon>
    </lineage>
</organism>
<keyword evidence="4" id="KW-1185">Reference proteome</keyword>
<feature type="signal peptide" evidence="2">
    <location>
        <begin position="1"/>
        <end position="27"/>
    </location>
</feature>
<name>A0A6L9SRN3_9BIFI</name>
<feature type="chain" id="PRO_5027098867" description="Sortase" evidence="2">
    <location>
        <begin position="28"/>
        <end position="157"/>
    </location>
</feature>
<gene>
    <name evidence="3" type="ORF">GFD21_05080</name>
</gene>
<dbReference type="Proteomes" id="UP000483293">
    <property type="component" value="Unassembled WGS sequence"/>
</dbReference>
<evidence type="ECO:0008006" key="5">
    <source>
        <dbReference type="Google" id="ProtNLM"/>
    </source>
</evidence>
<evidence type="ECO:0000313" key="4">
    <source>
        <dbReference type="Proteomes" id="UP000483293"/>
    </source>
</evidence>
<keyword evidence="1" id="KW-0472">Membrane</keyword>
<proteinExistence type="predicted"/>
<comment type="caution">
    <text evidence="3">The sequence shown here is derived from an EMBL/GenBank/DDBJ whole genome shotgun (WGS) entry which is preliminary data.</text>
</comment>
<dbReference type="RefSeq" id="WP_163196858.1">
    <property type="nucleotide sequence ID" value="NZ_WHZV01000003.1"/>
</dbReference>
<evidence type="ECO:0000256" key="1">
    <source>
        <dbReference type="SAM" id="Phobius"/>
    </source>
</evidence>